<dbReference type="InterPro" id="IPR005175">
    <property type="entry name" value="PPC_dom"/>
</dbReference>
<evidence type="ECO:0000313" key="2">
    <source>
        <dbReference type="EMBL" id="GAL35902.1"/>
    </source>
</evidence>
<keyword evidence="3" id="KW-1185">Reference proteome</keyword>
<accession>A0A090TYF7</accession>
<dbReference type="EMBL" id="BBMT01000008">
    <property type="protein sequence ID" value="GAL35902.1"/>
    <property type="molecule type" value="Genomic_DNA"/>
</dbReference>
<feature type="domain" description="PPC" evidence="1">
    <location>
        <begin position="1"/>
        <end position="131"/>
    </location>
</feature>
<dbReference type="AlphaFoldDB" id="A0A090TYF7"/>
<dbReference type="SUPFAM" id="SSF117856">
    <property type="entry name" value="AF0104/ALDC/Ptd012-like"/>
    <property type="match status" value="1"/>
</dbReference>
<organism evidence="2 3">
    <name type="scientific">Vibrio maritimus</name>
    <dbReference type="NCBI Taxonomy" id="990268"/>
    <lineage>
        <taxon>Bacteria</taxon>
        <taxon>Pseudomonadati</taxon>
        <taxon>Pseudomonadota</taxon>
        <taxon>Gammaproteobacteria</taxon>
        <taxon>Vibrionales</taxon>
        <taxon>Vibrionaceae</taxon>
        <taxon>Vibrio</taxon>
    </lineage>
</organism>
<proteinExistence type="predicted"/>
<dbReference type="PANTHER" id="PTHR34988">
    <property type="entry name" value="PROTEIN, PUTATIVE-RELATED"/>
    <property type="match status" value="1"/>
</dbReference>
<dbReference type="Pfam" id="PF03479">
    <property type="entry name" value="PCC"/>
    <property type="match status" value="1"/>
</dbReference>
<reference evidence="2 3" key="2">
    <citation type="submission" date="2014-09" db="EMBL/GenBank/DDBJ databases">
        <authorList>
            <consortium name="NBRP consortium"/>
            <person name="Sawabe T."/>
            <person name="Meirelles P."/>
            <person name="Nakanishi M."/>
            <person name="Sayaka M."/>
            <person name="Hattori M."/>
            <person name="Ohkuma M."/>
        </authorList>
    </citation>
    <scope>NUCLEOTIDE SEQUENCE [LARGE SCALE GENOMIC DNA]</scope>
    <source>
        <strain evidence="2 3">JCM 19240</strain>
    </source>
</reference>
<dbReference type="GO" id="GO:0003677">
    <property type="term" value="F:DNA binding"/>
    <property type="evidence" value="ECO:0007669"/>
    <property type="project" value="UniProtKB-KW"/>
</dbReference>
<dbReference type="Gene3D" id="3.30.1330.80">
    <property type="entry name" value="Hypothetical protein, similar to alpha- acetolactate decarboxylase, domain 2"/>
    <property type="match status" value="1"/>
</dbReference>
<comment type="caution">
    <text evidence="2">The sequence shown here is derived from an EMBL/GenBank/DDBJ whole genome shotgun (WGS) entry which is preliminary data.</text>
</comment>
<dbReference type="PROSITE" id="PS51742">
    <property type="entry name" value="PPC"/>
    <property type="match status" value="1"/>
</dbReference>
<dbReference type="PANTHER" id="PTHR34988:SF1">
    <property type="entry name" value="DNA-BINDING PROTEIN"/>
    <property type="match status" value="1"/>
</dbReference>
<reference evidence="2 3" key="1">
    <citation type="submission" date="2014-09" db="EMBL/GenBank/DDBJ databases">
        <title>Vibrio maritimus JCM 19240. (C210) whole genome shotgun sequence.</title>
        <authorList>
            <person name="Sawabe T."/>
            <person name="Meirelles P."/>
            <person name="Nakanishi M."/>
            <person name="Sayaka M."/>
            <person name="Hattori M."/>
            <person name="Ohkuma M."/>
        </authorList>
    </citation>
    <scope>NUCLEOTIDE SEQUENCE [LARGE SCALE GENOMIC DNA]</scope>
    <source>
        <strain evidence="2 3">JCM 19240</strain>
    </source>
</reference>
<dbReference type="CDD" id="cd11378">
    <property type="entry name" value="DUF296"/>
    <property type="match status" value="1"/>
</dbReference>
<dbReference type="Proteomes" id="UP000029224">
    <property type="component" value="Unassembled WGS sequence"/>
</dbReference>
<name>A0A090TYF7_9VIBR</name>
<evidence type="ECO:0000259" key="1">
    <source>
        <dbReference type="PROSITE" id="PS51742"/>
    </source>
</evidence>
<protein>
    <submittedName>
        <fullName evidence="2">Predicted DNA-binding protein</fullName>
    </submittedName>
</protein>
<dbReference type="OrthoDB" id="552202at2"/>
<gene>
    <name evidence="2" type="ORF">JCM19240_4837</name>
</gene>
<sequence length="133" mass="14592">MTISLIATRLTRGQDLKLAIAELILQHKLTAGAIASCVGCLSKVHLRLAGAERTLLLEEPLEIVSIMGTLTLDHQHIHISVANQHGEVLGGHLLEGSIIDTTAELLIHHYPVRHFVREYDSNTGYSELVTDEN</sequence>
<evidence type="ECO:0000313" key="3">
    <source>
        <dbReference type="Proteomes" id="UP000029224"/>
    </source>
</evidence>
<keyword evidence="2" id="KW-0238">DNA-binding</keyword>